<protein>
    <recommendedName>
        <fullName evidence="5">Sas10 C-terminal domain-containing protein</fullName>
    </recommendedName>
</protein>
<dbReference type="AlphaFoldDB" id="A0AAV2H595"/>
<feature type="region of interest" description="Disordered" evidence="4">
    <location>
        <begin position="1"/>
        <end position="31"/>
    </location>
</feature>
<evidence type="ECO:0000313" key="6">
    <source>
        <dbReference type="EMBL" id="CAL1528830.1"/>
    </source>
</evidence>
<evidence type="ECO:0000313" key="7">
    <source>
        <dbReference type="Proteomes" id="UP001497497"/>
    </source>
</evidence>
<dbReference type="GO" id="GO:0032040">
    <property type="term" value="C:small-subunit processome"/>
    <property type="evidence" value="ECO:0007669"/>
    <property type="project" value="TreeGrafter"/>
</dbReference>
<evidence type="ECO:0000256" key="3">
    <source>
        <dbReference type="ARBA" id="ARBA00023242"/>
    </source>
</evidence>
<comment type="caution">
    <text evidence="6">The sequence shown here is derived from an EMBL/GenBank/DDBJ whole genome shotgun (WGS) entry which is preliminary data.</text>
</comment>
<dbReference type="PANTHER" id="PTHR13237">
    <property type="entry name" value="SOMETHING ABOUT SILENCING PROTEIN 10-RELATED"/>
    <property type="match status" value="1"/>
</dbReference>
<feature type="compositionally biased region" description="Acidic residues" evidence="4">
    <location>
        <begin position="278"/>
        <end position="287"/>
    </location>
</feature>
<feature type="region of interest" description="Disordered" evidence="4">
    <location>
        <begin position="273"/>
        <end position="367"/>
    </location>
</feature>
<feature type="compositionally biased region" description="Basic and acidic residues" evidence="4">
    <location>
        <begin position="8"/>
        <end position="22"/>
    </location>
</feature>
<comment type="similarity">
    <text evidence="2">Belongs to the SAS10 family.</text>
</comment>
<evidence type="ECO:0000256" key="4">
    <source>
        <dbReference type="SAM" id="MobiDB-lite"/>
    </source>
</evidence>
<proteinExistence type="inferred from homology"/>
<dbReference type="PANTHER" id="PTHR13237:SF8">
    <property type="entry name" value="SOMETHING ABOUT SILENCING PROTEIN 10"/>
    <property type="match status" value="1"/>
</dbReference>
<feature type="compositionally biased region" description="Basic residues" evidence="4">
    <location>
        <begin position="350"/>
        <end position="367"/>
    </location>
</feature>
<dbReference type="EMBL" id="CAXITT010000039">
    <property type="protein sequence ID" value="CAL1528830.1"/>
    <property type="molecule type" value="Genomic_DNA"/>
</dbReference>
<evidence type="ECO:0000256" key="2">
    <source>
        <dbReference type="ARBA" id="ARBA00010979"/>
    </source>
</evidence>
<feature type="compositionally biased region" description="Basic and acidic residues" evidence="4">
    <location>
        <begin position="43"/>
        <end position="55"/>
    </location>
</feature>
<dbReference type="Pfam" id="PF09368">
    <property type="entry name" value="Sas10"/>
    <property type="match status" value="1"/>
</dbReference>
<evidence type="ECO:0000256" key="1">
    <source>
        <dbReference type="ARBA" id="ARBA00004123"/>
    </source>
</evidence>
<feature type="compositionally biased region" description="Acidic residues" evidence="4">
    <location>
        <begin position="316"/>
        <end position="336"/>
    </location>
</feature>
<reference evidence="6 7" key="1">
    <citation type="submission" date="2024-04" db="EMBL/GenBank/DDBJ databases">
        <authorList>
            <consortium name="Genoscope - CEA"/>
            <person name="William W."/>
        </authorList>
    </citation>
    <scope>NUCLEOTIDE SEQUENCE [LARGE SCALE GENOMIC DNA]</scope>
</reference>
<dbReference type="GO" id="GO:0000462">
    <property type="term" value="P:maturation of SSU-rRNA from tricistronic rRNA transcript (SSU-rRNA, 5.8S rRNA, LSU-rRNA)"/>
    <property type="evidence" value="ECO:0007669"/>
    <property type="project" value="TreeGrafter"/>
</dbReference>
<name>A0AAV2H595_LYMST</name>
<comment type="subcellular location">
    <subcellularLocation>
        <location evidence="1">Nucleus</location>
    </subcellularLocation>
</comment>
<feature type="domain" description="Sas10 C-terminal" evidence="5">
    <location>
        <begin position="337"/>
        <end position="406"/>
    </location>
</feature>
<keyword evidence="3" id="KW-0539">Nucleus</keyword>
<dbReference type="Proteomes" id="UP001497497">
    <property type="component" value="Unassembled WGS sequence"/>
</dbReference>
<accession>A0AAV2H595</accession>
<evidence type="ECO:0000259" key="5">
    <source>
        <dbReference type="Pfam" id="PF09368"/>
    </source>
</evidence>
<keyword evidence="7" id="KW-1185">Reference proteome</keyword>
<sequence length="407" mass="47611">MKSKRGGRKDYSASRKPEKAVEDESDEDVGDIFTDEISEFTDARNKIDLGDHNESEGEEEEEMFALMDEEEESDEEIGEWSKRLKQIKFQAKLENKKPLPGDSAEKSWGNKRGVFYGSGVKRKPKEAVSDEEDEWTMEEKEIEKLQKRLDEDIDEEDFLVPSLLIKKAKPVVSEDLTVKRDLTSTEKQEFKKKLHPEAEPLKEELNKCIEELEMLKDKKGWKVESRDTCFRLLAANIAFYLHMIENDEDCRGHPVIKRIVQWKKLAKMYEAIPRDQMEASDEDDNEHDEVTNDETKNNSPQKLSRKRPRLAHFCEDSDDEIDEEMEEENANEISEEGESRPITYEIEKNKPKKKTAPNNPRVKHREKFRKAKIRMKGKIREYRPEINKYQGEASGIRAGIIRSVRLK</sequence>
<organism evidence="6 7">
    <name type="scientific">Lymnaea stagnalis</name>
    <name type="common">Great pond snail</name>
    <name type="synonym">Helix stagnalis</name>
    <dbReference type="NCBI Taxonomy" id="6523"/>
    <lineage>
        <taxon>Eukaryota</taxon>
        <taxon>Metazoa</taxon>
        <taxon>Spiralia</taxon>
        <taxon>Lophotrochozoa</taxon>
        <taxon>Mollusca</taxon>
        <taxon>Gastropoda</taxon>
        <taxon>Heterobranchia</taxon>
        <taxon>Euthyneura</taxon>
        <taxon>Panpulmonata</taxon>
        <taxon>Hygrophila</taxon>
        <taxon>Lymnaeoidea</taxon>
        <taxon>Lymnaeidae</taxon>
        <taxon>Lymnaea</taxon>
    </lineage>
</organism>
<feature type="region of interest" description="Disordered" evidence="4">
    <location>
        <begin position="43"/>
        <end position="78"/>
    </location>
</feature>
<gene>
    <name evidence="6" type="ORF">GSLYS_00003000001</name>
</gene>
<dbReference type="InterPro" id="IPR018972">
    <property type="entry name" value="Sas10_C_dom"/>
</dbReference>
<feature type="compositionally biased region" description="Acidic residues" evidence="4">
    <location>
        <begin position="56"/>
        <end position="78"/>
    </location>
</feature>